<keyword evidence="2" id="KW-1185">Reference proteome</keyword>
<evidence type="ECO:0000313" key="2">
    <source>
        <dbReference type="Proteomes" id="UP001162480"/>
    </source>
</evidence>
<organism evidence="1 2">
    <name type="scientific">Octopus vulgaris</name>
    <name type="common">Common octopus</name>
    <dbReference type="NCBI Taxonomy" id="6645"/>
    <lineage>
        <taxon>Eukaryota</taxon>
        <taxon>Metazoa</taxon>
        <taxon>Spiralia</taxon>
        <taxon>Lophotrochozoa</taxon>
        <taxon>Mollusca</taxon>
        <taxon>Cephalopoda</taxon>
        <taxon>Coleoidea</taxon>
        <taxon>Octopodiformes</taxon>
        <taxon>Octopoda</taxon>
        <taxon>Incirrata</taxon>
        <taxon>Octopodidae</taxon>
        <taxon>Octopus</taxon>
    </lineage>
</organism>
<evidence type="ECO:0000313" key="1">
    <source>
        <dbReference type="EMBL" id="CAI9726846.1"/>
    </source>
</evidence>
<protein>
    <submittedName>
        <fullName evidence="1">Uncharacterized protein</fullName>
    </submittedName>
</protein>
<gene>
    <name evidence="1" type="ORF">OCTVUL_1B012507</name>
</gene>
<sequence>MAAFNYNPSYAYNSQGTVTIGSLSLLCDDCDAKKWIHEPPEFSCIIFKAMSNPLVKSFHYHIGDLL</sequence>
<proteinExistence type="predicted"/>
<accession>A0AA36F5S7</accession>
<dbReference type="EMBL" id="OX597821">
    <property type="protein sequence ID" value="CAI9726846.1"/>
    <property type="molecule type" value="Genomic_DNA"/>
</dbReference>
<dbReference type="AlphaFoldDB" id="A0AA36F5S7"/>
<name>A0AA36F5S7_OCTVU</name>
<reference evidence="1" key="1">
    <citation type="submission" date="2023-08" db="EMBL/GenBank/DDBJ databases">
        <authorList>
            <person name="Alioto T."/>
            <person name="Alioto T."/>
            <person name="Gomez Garrido J."/>
        </authorList>
    </citation>
    <scope>NUCLEOTIDE SEQUENCE</scope>
</reference>
<dbReference type="Proteomes" id="UP001162480">
    <property type="component" value="Chromosome 8"/>
</dbReference>